<keyword evidence="5" id="KW-0479">Metal-binding</keyword>
<dbReference type="InterPro" id="IPR015797">
    <property type="entry name" value="NUDIX_hydrolase-like_dom_sf"/>
</dbReference>
<dbReference type="GeneID" id="98568324"/>
<dbReference type="EMBL" id="NGJU01000011">
    <property type="protein sequence ID" value="RST95133.1"/>
    <property type="molecule type" value="Genomic_DNA"/>
</dbReference>
<dbReference type="GO" id="GO:0044715">
    <property type="term" value="F:8-oxo-dGDP phosphatase activity"/>
    <property type="evidence" value="ECO:0007669"/>
    <property type="project" value="TreeGrafter"/>
</dbReference>
<reference evidence="13 14" key="1">
    <citation type="submission" date="2017-05" db="EMBL/GenBank/DDBJ databases">
        <title>Vagococcus spp. assemblies.</title>
        <authorList>
            <person name="Gulvik C.A."/>
        </authorList>
    </citation>
    <scope>NUCLEOTIDE SEQUENCE [LARGE SCALE GENOMIC DNA]</scope>
    <source>
        <strain evidence="13 14">NCFB 2777</strain>
    </source>
</reference>
<keyword evidence="6" id="KW-0227">DNA damage</keyword>
<dbReference type="CDD" id="cd03425">
    <property type="entry name" value="NUDIX_MutT_NudA_like"/>
    <property type="match status" value="1"/>
</dbReference>
<dbReference type="Gene3D" id="3.90.79.10">
    <property type="entry name" value="Nucleoside Triphosphate Pyrophosphohydrolase"/>
    <property type="match status" value="1"/>
</dbReference>
<evidence type="ECO:0000313" key="14">
    <source>
        <dbReference type="Proteomes" id="UP000287239"/>
    </source>
</evidence>
<evidence type="ECO:0000256" key="6">
    <source>
        <dbReference type="ARBA" id="ARBA00022763"/>
    </source>
</evidence>
<dbReference type="GO" id="GO:0006281">
    <property type="term" value="P:DNA repair"/>
    <property type="evidence" value="ECO:0007669"/>
    <property type="project" value="UniProtKB-KW"/>
</dbReference>
<keyword evidence="14" id="KW-1185">Reference proteome</keyword>
<evidence type="ECO:0000256" key="9">
    <source>
        <dbReference type="ARBA" id="ARBA00023204"/>
    </source>
</evidence>
<dbReference type="RefSeq" id="WP_126779918.1">
    <property type="nucleotide sequence ID" value="NZ_CP177121.1"/>
</dbReference>
<dbReference type="PRINTS" id="PR00502">
    <property type="entry name" value="NUDIXFAMILY"/>
</dbReference>
<name>A0A429ZN71_9ENTE</name>
<evidence type="ECO:0000256" key="5">
    <source>
        <dbReference type="ARBA" id="ARBA00022723"/>
    </source>
</evidence>
<dbReference type="Proteomes" id="UP000287239">
    <property type="component" value="Unassembled WGS sequence"/>
</dbReference>
<dbReference type="PANTHER" id="PTHR47707">
    <property type="entry name" value="8-OXO-DGTP DIPHOSPHATASE"/>
    <property type="match status" value="1"/>
</dbReference>
<dbReference type="GO" id="GO:0044716">
    <property type="term" value="F:8-oxo-GDP phosphatase activity"/>
    <property type="evidence" value="ECO:0007669"/>
    <property type="project" value="TreeGrafter"/>
</dbReference>
<keyword evidence="8" id="KW-0460">Magnesium</keyword>
<evidence type="ECO:0000256" key="1">
    <source>
        <dbReference type="ARBA" id="ARBA00001946"/>
    </source>
</evidence>
<feature type="domain" description="Nudix hydrolase" evidence="12">
    <location>
        <begin position="3"/>
        <end position="127"/>
    </location>
</feature>
<evidence type="ECO:0000256" key="3">
    <source>
        <dbReference type="ARBA" id="ARBA00022457"/>
    </source>
</evidence>
<gene>
    <name evidence="13" type="ORF">CBF35_08080</name>
</gene>
<dbReference type="InterPro" id="IPR020476">
    <property type="entry name" value="Nudix_hydrolase"/>
</dbReference>
<dbReference type="AlphaFoldDB" id="A0A429ZN71"/>
<evidence type="ECO:0000256" key="11">
    <source>
        <dbReference type="ARBA" id="ARBA00038905"/>
    </source>
</evidence>
<evidence type="ECO:0000256" key="7">
    <source>
        <dbReference type="ARBA" id="ARBA00022801"/>
    </source>
</evidence>
<evidence type="ECO:0000256" key="4">
    <source>
        <dbReference type="ARBA" id="ARBA00022705"/>
    </source>
</evidence>
<evidence type="ECO:0000256" key="10">
    <source>
        <dbReference type="ARBA" id="ARBA00035861"/>
    </source>
</evidence>
<dbReference type="GO" id="GO:0035539">
    <property type="term" value="F:8-oxo-7,8-dihydrodeoxyguanosine triphosphate pyrophosphatase activity"/>
    <property type="evidence" value="ECO:0007669"/>
    <property type="project" value="UniProtKB-EC"/>
</dbReference>
<dbReference type="GO" id="GO:0006260">
    <property type="term" value="P:DNA replication"/>
    <property type="evidence" value="ECO:0007669"/>
    <property type="project" value="UniProtKB-KW"/>
</dbReference>
<comment type="caution">
    <text evidence="13">The sequence shown here is derived from an EMBL/GenBank/DDBJ whole genome shotgun (WGS) entry which is preliminary data.</text>
</comment>
<dbReference type="PROSITE" id="PS51462">
    <property type="entry name" value="NUDIX"/>
    <property type="match status" value="1"/>
</dbReference>
<sequence length="129" mass="15041">MKKTIQVVGAVIYKDNKILCAKRPKDKALANYWEFPGGKIEPGETEREALEREIQEELKCDIQINDKLMTTVYEYDFAIILLTTFYCELIEGEPVLMEHQAIKWLEPEKLEQLKWAPADIPAVEKIRDK</sequence>
<proteinExistence type="inferred from homology"/>
<keyword evidence="3" id="KW-0515">Mutator protein</keyword>
<dbReference type="InterPro" id="IPR000086">
    <property type="entry name" value="NUDIX_hydrolase_dom"/>
</dbReference>
<dbReference type="OrthoDB" id="9810648at2"/>
<keyword evidence="7" id="KW-0378">Hydrolase</keyword>
<dbReference type="PANTHER" id="PTHR47707:SF1">
    <property type="entry name" value="NUDIX HYDROLASE FAMILY PROTEIN"/>
    <property type="match status" value="1"/>
</dbReference>
<accession>A0A429ZN71</accession>
<dbReference type="Pfam" id="PF14815">
    <property type="entry name" value="NUDIX_4"/>
    <property type="match status" value="1"/>
</dbReference>
<comment type="similarity">
    <text evidence="2">Belongs to the Nudix hydrolase family.</text>
</comment>
<dbReference type="InterPro" id="IPR047127">
    <property type="entry name" value="MutT-like"/>
</dbReference>
<keyword evidence="4" id="KW-0235">DNA replication</keyword>
<evidence type="ECO:0000256" key="8">
    <source>
        <dbReference type="ARBA" id="ARBA00022842"/>
    </source>
</evidence>
<dbReference type="SUPFAM" id="SSF55811">
    <property type="entry name" value="Nudix"/>
    <property type="match status" value="1"/>
</dbReference>
<dbReference type="GO" id="GO:0008413">
    <property type="term" value="F:8-oxo-7,8-dihydroguanosine triphosphate pyrophosphatase activity"/>
    <property type="evidence" value="ECO:0007669"/>
    <property type="project" value="TreeGrafter"/>
</dbReference>
<evidence type="ECO:0000259" key="12">
    <source>
        <dbReference type="PROSITE" id="PS51462"/>
    </source>
</evidence>
<dbReference type="GO" id="GO:0046872">
    <property type="term" value="F:metal ion binding"/>
    <property type="evidence" value="ECO:0007669"/>
    <property type="project" value="UniProtKB-KW"/>
</dbReference>
<comment type="catalytic activity">
    <reaction evidence="10">
        <text>8-oxo-dGTP + H2O = 8-oxo-dGMP + diphosphate + H(+)</text>
        <dbReference type="Rhea" id="RHEA:31575"/>
        <dbReference type="ChEBI" id="CHEBI:15377"/>
        <dbReference type="ChEBI" id="CHEBI:15378"/>
        <dbReference type="ChEBI" id="CHEBI:33019"/>
        <dbReference type="ChEBI" id="CHEBI:63224"/>
        <dbReference type="ChEBI" id="CHEBI:77896"/>
        <dbReference type="EC" id="3.6.1.55"/>
    </reaction>
</comment>
<evidence type="ECO:0000256" key="2">
    <source>
        <dbReference type="ARBA" id="ARBA00005582"/>
    </source>
</evidence>
<dbReference type="EC" id="3.6.1.55" evidence="11"/>
<keyword evidence="9" id="KW-0234">DNA repair</keyword>
<evidence type="ECO:0000313" key="13">
    <source>
        <dbReference type="EMBL" id="RST95133.1"/>
    </source>
</evidence>
<dbReference type="InterPro" id="IPR029119">
    <property type="entry name" value="MutY_C"/>
</dbReference>
<organism evidence="13 14">
    <name type="scientific">Vagococcus salmoninarum</name>
    <dbReference type="NCBI Taxonomy" id="2739"/>
    <lineage>
        <taxon>Bacteria</taxon>
        <taxon>Bacillati</taxon>
        <taxon>Bacillota</taxon>
        <taxon>Bacilli</taxon>
        <taxon>Lactobacillales</taxon>
        <taxon>Enterococcaceae</taxon>
        <taxon>Vagococcus</taxon>
    </lineage>
</organism>
<protein>
    <recommendedName>
        <fullName evidence="11">8-oxo-dGTP diphosphatase</fullName>
        <ecNumber evidence="11">3.6.1.55</ecNumber>
    </recommendedName>
</protein>
<comment type="cofactor">
    <cofactor evidence="1">
        <name>Mg(2+)</name>
        <dbReference type="ChEBI" id="CHEBI:18420"/>
    </cofactor>
</comment>